<keyword evidence="2" id="KW-1185">Reference proteome</keyword>
<evidence type="ECO:0000313" key="1">
    <source>
        <dbReference type="EMBL" id="KAG5602025.1"/>
    </source>
</evidence>
<reference evidence="1 2" key="1">
    <citation type="submission" date="2020-09" db="EMBL/GenBank/DDBJ databases">
        <title>De no assembly of potato wild relative species, Solanum commersonii.</title>
        <authorList>
            <person name="Cho K."/>
        </authorList>
    </citation>
    <scope>NUCLEOTIDE SEQUENCE [LARGE SCALE GENOMIC DNA]</scope>
    <source>
        <strain evidence="1">LZ3.2</strain>
        <tissue evidence="1">Leaf</tissue>
    </source>
</reference>
<organism evidence="1 2">
    <name type="scientific">Solanum commersonii</name>
    <name type="common">Commerson's wild potato</name>
    <name type="synonym">Commerson's nightshade</name>
    <dbReference type="NCBI Taxonomy" id="4109"/>
    <lineage>
        <taxon>Eukaryota</taxon>
        <taxon>Viridiplantae</taxon>
        <taxon>Streptophyta</taxon>
        <taxon>Embryophyta</taxon>
        <taxon>Tracheophyta</taxon>
        <taxon>Spermatophyta</taxon>
        <taxon>Magnoliopsida</taxon>
        <taxon>eudicotyledons</taxon>
        <taxon>Gunneridae</taxon>
        <taxon>Pentapetalae</taxon>
        <taxon>asterids</taxon>
        <taxon>lamiids</taxon>
        <taxon>Solanales</taxon>
        <taxon>Solanaceae</taxon>
        <taxon>Solanoideae</taxon>
        <taxon>Solaneae</taxon>
        <taxon>Solanum</taxon>
    </lineage>
</organism>
<sequence>MSSVRYRSKYGLQSLPHQQISSMTKFFPSFKLPCDFPSFDGAAFVWRSMGNAESLYNSNAGPALNGWPAAIILSEIRVRV</sequence>
<name>A0A9J5YNL2_SOLCO</name>
<gene>
    <name evidence="1" type="ORF">H5410_033395</name>
</gene>
<accession>A0A9J5YNL2</accession>
<dbReference type="AlphaFoldDB" id="A0A9J5YNL2"/>
<dbReference type="EMBL" id="JACXVP010000006">
    <property type="protein sequence ID" value="KAG5602025.1"/>
    <property type="molecule type" value="Genomic_DNA"/>
</dbReference>
<dbReference type="Proteomes" id="UP000824120">
    <property type="component" value="Chromosome 6"/>
</dbReference>
<evidence type="ECO:0000313" key="2">
    <source>
        <dbReference type="Proteomes" id="UP000824120"/>
    </source>
</evidence>
<proteinExistence type="predicted"/>
<comment type="caution">
    <text evidence="1">The sequence shown here is derived from an EMBL/GenBank/DDBJ whole genome shotgun (WGS) entry which is preliminary data.</text>
</comment>
<protein>
    <submittedName>
        <fullName evidence="1">Uncharacterized protein</fullName>
    </submittedName>
</protein>